<name>A0A840PLJ0_9ACTN</name>
<evidence type="ECO:0000313" key="2">
    <source>
        <dbReference type="Proteomes" id="UP000578449"/>
    </source>
</evidence>
<proteinExistence type="predicted"/>
<organism evidence="1 2">
    <name type="scientific">Thermocatellispora tengchongensis</name>
    <dbReference type="NCBI Taxonomy" id="1073253"/>
    <lineage>
        <taxon>Bacteria</taxon>
        <taxon>Bacillati</taxon>
        <taxon>Actinomycetota</taxon>
        <taxon>Actinomycetes</taxon>
        <taxon>Streptosporangiales</taxon>
        <taxon>Streptosporangiaceae</taxon>
        <taxon>Thermocatellispora</taxon>
    </lineage>
</organism>
<comment type="caution">
    <text evidence="1">The sequence shown here is derived from an EMBL/GenBank/DDBJ whole genome shotgun (WGS) entry which is preliminary data.</text>
</comment>
<keyword evidence="2" id="KW-1185">Reference proteome</keyword>
<sequence>MIRREQAELARDHALNARRSLEAHMSQCRTCTKEAIPCELGGILMGGSGKICREAADALAAYLPRGTEVVYRGKRREYWGREFTVAGLAPKTPWSGYTLRGKGVRPFIATLASVHPSSRESQQREQFAAVKHAVEQCCAVLARHGITVDAKADRTDSGSMLVTWSSAEYVAAEARVVKASKTEAGQYLAAALYLLQVLRADTARRDWVAVARAADSARKLADRVRKQVESA</sequence>
<gene>
    <name evidence="1" type="ORF">HNP84_009717</name>
</gene>
<dbReference type="AlphaFoldDB" id="A0A840PLJ0"/>
<accession>A0A840PLJ0</accession>
<dbReference type="EMBL" id="JACHGN010000035">
    <property type="protein sequence ID" value="MBB5139952.1"/>
    <property type="molecule type" value="Genomic_DNA"/>
</dbReference>
<dbReference type="RefSeq" id="WP_185056762.1">
    <property type="nucleotide sequence ID" value="NZ_BAABIX010000005.1"/>
</dbReference>
<reference evidence="1 2" key="1">
    <citation type="submission" date="2020-08" db="EMBL/GenBank/DDBJ databases">
        <title>Genomic Encyclopedia of Type Strains, Phase IV (KMG-IV): sequencing the most valuable type-strain genomes for metagenomic binning, comparative biology and taxonomic classification.</title>
        <authorList>
            <person name="Goeker M."/>
        </authorList>
    </citation>
    <scope>NUCLEOTIDE SEQUENCE [LARGE SCALE GENOMIC DNA]</scope>
    <source>
        <strain evidence="1 2">DSM 45615</strain>
    </source>
</reference>
<protein>
    <submittedName>
        <fullName evidence="1">Uncharacterized protein</fullName>
    </submittedName>
</protein>
<dbReference type="Proteomes" id="UP000578449">
    <property type="component" value="Unassembled WGS sequence"/>
</dbReference>
<evidence type="ECO:0000313" key="1">
    <source>
        <dbReference type="EMBL" id="MBB5139952.1"/>
    </source>
</evidence>